<dbReference type="InterPro" id="IPR029069">
    <property type="entry name" value="HotDog_dom_sf"/>
</dbReference>
<evidence type="ECO:0000259" key="3">
    <source>
        <dbReference type="Pfam" id="PF03061"/>
    </source>
</evidence>
<keyword evidence="5" id="KW-1185">Reference proteome</keyword>
<dbReference type="Proteomes" id="UP000045545">
    <property type="component" value="Unassembled WGS sequence"/>
</dbReference>
<dbReference type="PANTHER" id="PTHR21660:SF1">
    <property type="entry name" value="ACYL-COENZYME A THIOESTERASE 13"/>
    <property type="match status" value="1"/>
</dbReference>
<dbReference type="Pfam" id="PF03061">
    <property type="entry name" value="4HBT"/>
    <property type="match status" value="1"/>
</dbReference>
<evidence type="ECO:0000313" key="4">
    <source>
        <dbReference type="EMBL" id="CFX41896.1"/>
    </source>
</evidence>
<organism evidence="4 5">
    <name type="scientific">Syntrophomonas zehnderi OL-4</name>
    <dbReference type="NCBI Taxonomy" id="690567"/>
    <lineage>
        <taxon>Bacteria</taxon>
        <taxon>Bacillati</taxon>
        <taxon>Bacillota</taxon>
        <taxon>Clostridia</taxon>
        <taxon>Eubacteriales</taxon>
        <taxon>Syntrophomonadaceae</taxon>
        <taxon>Syntrophomonas</taxon>
    </lineage>
</organism>
<dbReference type="EMBL" id="CGIH01000020">
    <property type="protein sequence ID" value="CFX41896.1"/>
    <property type="molecule type" value="Genomic_DNA"/>
</dbReference>
<name>A0A0E3W322_9FIRM</name>
<evidence type="ECO:0000313" key="5">
    <source>
        <dbReference type="Proteomes" id="UP000045545"/>
    </source>
</evidence>
<feature type="domain" description="Thioesterase" evidence="3">
    <location>
        <begin position="61"/>
        <end position="133"/>
    </location>
</feature>
<dbReference type="Gene3D" id="3.10.129.10">
    <property type="entry name" value="Hotdog Thioesterase"/>
    <property type="match status" value="1"/>
</dbReference>
<reference evidence="4 5" key="1">
    <citation type="submission" date="2015-03" db="EMBL/GenBank/DDBJ databases">
        <authorList>
            <person name="Murphy D."/>
        </authorList>
    </citation>
    <scope>NUCLEOTIDE SEQUENCE [LARGE SCALE GENOMIC DNA]</scope>
    <source>
        <strain evidence="4 5">OL-4</strain>
    </source>
</reference>
<dbReference type="RefSeq" id="WP_046496541.1">
    <property type="nucleotide sequence ID" value="NZ_CGIH01000020.1"/>
</dbReference>
<comment type="similarity">
    <text evidence="1">Belongs to the thioesterase PaaI family.</text>
</comment>
<dbReference type="GO" id="GO:0047617">
    <property type="term" value="F:fatty acyl-CoA hydrolase activity"/>
    <property type="evidence" value="ECO:0007669"/>
    <property type="project" value="InterPro"/>
</dbReference>
<accession>A0A0E3W322</accession>
<protein>
    <submittedName>
        <fullName evidence="4">HotDog domain</fullName>
    </submittedName>
</protein>
<sequence>MDNHGTSKKLDISDQNNIDWGPVPHCFTFMQGRIIDYVAGQSLTVAFPVLPIYLNPARTMQGGFITAAFDNVFGPLCYSATGTPKTTTVDITTSYHRPISEGDELIITAMVKAQGKTKIHMAAEAYNRNKQLIATAATNYIHIK</sequence>
<dbReference type="SUPFAM" id="SSF54637">
    <property type="entry name" value="Thioesterase/thiol ester dehydrase-isomerase"/>
    <property type="match status" value="1"/>
</dbReference>
<proteinExistence type="inferred from homology"/>
<dbReference type="CDD" id="cd03443">
    <property type="entry name" value="PaaI_thioesterase"/>
    <property type="match status" value="1"/>
</dbReference>
<dbReference type="STRING" id="690567.1173"/>
<gene>
    <name evidence="4" type="ORF">1173</name>
</gene>
<dbReference type="PANTHER" id="PTHR21660">
    <property type="entry name" value="THIOESTERASE SUPERFAMILY MEMBER-RELATED"/>
    <property type="match status" value="1"/>
</dbReference>
<evidence type="ECO:0000256" key="2">
    <source>
        <dbReference type="ARBA" id="ARBA00022801"/>
    </source>
</evidence>
<evidence type="ECO:0000256" key="1">
    <source>
        <dbReference type="ARBA" id="ARBA00008324"/>
    </source>
</evidence>
<dbReference type="InterPro" id="IPR039298">
    <property type="entry name" value="ACOT13"/>
</dbReference>
<dbReference type="AlphaFoldDB" id="A0A0E3W322"/>
<dbReference type="InterPro" id="IPR006683">
    <property type="entry name" value="Thioestr_dom"/>
</dbReference>
<keyword evidence="2" id="KW-0378">Hydrolase</keyword>